<proteinExistence type="predicted"/>
<dbReference type="OrthoDB" id="9033521at2"/>
<protein>
    <submittedName>
        <fullName evidence="1">Saccharopine dehydrogenase NADP binding domain-containing protein</fullName>
    </submittedName>
</protein>
<evidence type="ECO:0000313" key="2">
    <source>
        <dbReference type="Proteomes" id="UP000199515"/>
    </source>
</evidence>
<dbReference type="Gene3D" id="3.40.50.720">
    <property type="entry name" value="NAD(P)-binding Rossmann-like Domain"/>
    <property type="match status" value="1"/>
</dbReference>
<organism evidence="1 2">
    <name type="scientific">Amycolatopsis xylanica</name>
    <dbReference type="NCBI Taxonomy" id="589385"/>
    <lineage>
        <taxon>Bacteria</taxon>
        <taxon>Bacillati</taxon>
        <taxon>Actinomycetota</taxon>
        <taxon>Actinomycetes</taxon>
        <taxon>Pseudonocardiales</taxon>
        <taxon>Pseudonocardiaceae</taxon>
        <taxon>Amycolatopsis</taxon>
    </lineage>
</organism>
<keyword evidence="2" id="KW-1185">Reference proteome</keyword>
<evidence type="ECO:0000313" key="1">
    <source>
        <dbReference type="EMBL" id="SDW50615.1"/>
    </source>
</evidence>
<dbReference type="SUPFAM" id="SSF51735">
    <property type="entry name" value="NAD(P)-binding Rossmann-fold domains"/>
    <property type="match status" value="1"/>
</dbReference>
<sequence length="353" mass="37126">MAFDVVVFGTGSLARAVCHSLAAQLTGPATALIVGRSRERAAEVAFIAGARAATRDQDLRFAAADLDLENTEALEGLVQDARICVVCASEQSPWERTTSPSGWTELMGRAGFGVSLPFQAHLAAAVARAVGARSPGTLVVNACFPDAVNPVLAALGLPIWCGVGNVAVVATALQLDLGLPDQTGLHVLAHHAQLHTPPPGCPEAMAWSDGTPVTDVSGRLATQRSVRRAELNEITGFAAGRLIDAALRGTAFATHLPGPSGLPGGYPVQVRGNDIELRLPAGLSAAEAVAWNEHAARFDGAWLSEGRIVFSPTAREALREHLPDAPDGWELDELRERLLAVRRRLRAVTARVP</sequence>
<dbReference type="Proteomes" id="UP000199515">
    <property type="component" value="Unassembled WGS sequence"/>
</dbReference>
<reference evidence="1 2" key="1">
    <citation type="submission" date="2016-10" db="EMBL/GenBank/DDBJ databases">
        <authorList>
            <person name="de Groot N.N."/>
        </authorList>
    </citation>
    <scope>NUCLEOTIDE SEQUENCE [LARGE SCALE GENOMIC DNA]</scope>
    <source>
        <strain evidence="1 2">CPCC 202699</strain>
    </source>
</reference>
<gene>
    <name evidence="1" type="ORF">SAMN05421504_101771</name>
</gene>
<dbReference type="RefSeq" id="WP_091286588.1">
    <property type="nucleotide sequence ID" value="NZ_FNON01000001.1"/>
</dbReference>
<name>A0A1H2U334_9PSEU</name>
<accession>A0A1H2U334</accession>
<dbReference type="AlphaFoldDB" id="A0A1H2U334"/>
<dbReference type="STRING" id="589385.SAMN05421504_101771"/>
<dbReference type="InterPro" id="IPR036291">
    <property type="entry name" value="NAD(P)-bd_dom_sf"/>
</dbReference>
<dbReference type="EMBL" id="FNON01000001">
    <property type="protein sequence ID" value="SDW50615.1"/>
    <property type="molecule type" value="Genomic_DNA"/>
</dbReference>